<accession>W6MIY7</accession>
<reference evidence="1" key="2">
    <citation type="submission" date="2014-02" db="EMBL/GenBank/DDBJ databases">
        <title>Complete DNA sequence of /Kuraishia capsulata/ illustrates novel genomic features among budding yeasts (/Saccharomycotina/).</title>
        <authorList>
            <person name="Morales L."/>
            <person name="Noel B."/>
            <person name="Porcel B."/>
            <person name="Marcet-Houben M."/>
            <person name="Hullo M-F."/>
            <person name="Sacerdot C."/>
            <person name="Tekaia F."/>
            <person name="Leh-Louis V."/>
            <person name="Despons L."/>
            <person name="Khanna V."/>
            <person name="Aury J-M."/>
            <person name="Barbe V."/>
            <person name="Couloux A."/>
            <person name="Labadie K."/>
            <person name="Pelletier E."/>
            <person name="Souciet J-L."/>
            <person name="Boekhout T."/>
            <person name="Gabaldon T."/>
            <person name="Wincker P."/>
            <person name="Dujon B."/>
        </authorList>
    </citation>
    <scope>NUCLEOTIDE SEQUENCE</scope>
    <source>
        <strain evidence="1">CBS 1993</strain>
    </source>
</reference>
<dbReference type="AlphaFoldDB" id="W6MIY7"/>
<organism evidence="1 2">
    <name type="scientific">Kuraishia capsulata CBS 1993</name>
    <dbReference type="NCBI Taxonomy" id="1382522"/>
    <lineage>
        <taxon>Eukaryota</taxon>
        <taxon>Fungi</taxon>
        <taxon>Dikarya</taxon>
        <taxon>Ascomycota</taxon>
        <taxon>Saccharomycotina</taxon>
        <taxon>Pichiomycetes</taxon>
        <taxon>Pichiales</taxon>
        <taxon>Pichiaceae</taxon>
        <taxon>Kuraishia</taxon>
    </lineage>
</organism>
<evidence type="ECO:0000313" key="2">
    <source>
        <dbReference type="Proteomes" id="UP000019384"/>
    </source>
</evidence>
<dbReference type="Proteomes" id="UP000019384">
    <property type="component" value="Unassembled WGS sequence"/>
</dbReference>
<protein>
    <submittedName>
        <fullName evidence="1">Uncharacterized protein</fullName>
    </submittedName>
</protein>
<reference evidence="1" key="1">
    <citation type="submission" date="2013-12" db="EMBL/GenBank/DDBJ databases">
        <authorList>
            <person name="Genoscope - CEA"/>
        </authorList>
    </citation>
    <scope>NUCLEOTIDE SEQUENCE</scope>
    <source>
        <strain evidence="1">CBS 1993</strain>
    </source>
</reference>
<sequence>MSDPSSINGMYWGDVATGDGQRQIAFEQASRLDFTQ</sequence>
<evidence type="ECO:0000313" key="1">
    <source>
        <dbReference type="EMBL" id="CDK25913.1"/>
    </source>
</evidence>
<keyword evidence="2" id="KW-1185">Reference proteome</keyword>
<dbReference type="EMBL" id="HG793126">
    <property type="protein sequence ID" value="CDK25913.1"/>
    <property type="molecule type" value="Genomic_DNA"/>
</dbReference>
<dbReference type="HOGENOM" id="CLU_3359840_0_0_1"/>
<dbReference type="RefSeq" id="XP_022457923.1">
    <property type="nucleotide sequence ID" value="XM_022604109.1"/>
</dbReference>
<dbReference type="GeneID" id="34519311"/>
<gene>
    <name evidence="1" type="ORF">KUCA_T00001884001</name>
</gene>
<name>W6MIY7_9ASCO</name>
<proteinExistence type="predicted"/>